<reference evidence="10 11" key="1">
    <citation type="submission" date="2018-05" db="EMBL/GenBank/DDBJ databases">
        <title>Genomic Encyclopedia of Type Strains, Phase IV (KMG-IV): sequencing the most valuable type-strain genomes for metagenomic binning, comparative biology and taxonomic classification.</title>
        <authorList>
            <person name="Goeker M."/>
        </authorList>
    </citation>
    <scope>NUCLEOTIDE SEQUENCE [LARGE SCALE GENOMIC DNA]</scope>
    <source>
        <strain evidence="10 11">DSM 6462</strain>
    </source>
</reference>
<dbReference type="EMBL" id="QJJK01000015">
    <property type="protein sequence ID" value="PXW52808.1"/>
    <property type="molecule type" value="Genomic_DNA"/>
</dbReference>
<evidence type="ECO:0000256" key="4">
    <source>
        <dbReference type="ARBA" id="ARBA00017470"/>
    </source>
</evidence>
<evidence type="ECO:0000256" key="2">
    <source>
        <dbReference type="ARBA" id="ARBA00008520"/>
    </source>
</evidence>
<keyword evidence="6 9" id="KW-0732">Signal</keyword>
<evidence type="ECO:0000256" key="8">
    <source>
        <dbReference type="ARBA" id="ARBA00034473"/>
    </source>
</evidence>
<feature type="chain" id="PRO_5015961119" description="sn-glycerol-3-phosphate-binding periplasmic protein UgpB" evidence="9">
    <location>
        <begin position="22"/>
        <end position="416"/>
    </location>
</feature>
<dbReference type="RefSeq" id="WP_170147486.1">
    <property type="nucleotide sequence ID" value="NZ_JAHBRY010000001.1"/>
</dbReference>
<dbReference type="InterPro" id="IPR006059">
    <property type="entry name" value="SBP"/>
</dbReference>
<keyword evidence="11" id="KW-1185">Reference proteome</keyword>
<evidence type="ECO:0000256" key="6">
    <source>
        <dbReference type="ARBA" id="ARBA00022729"/>
    </source>
</evidence>
<proteinExistence type="inferred from homology"/>
<evidence type="ECO:0000256" key="5">
    <source>
        <dbReference type="ARBA" id="ARBA00022448"/>
    </source>
</evidence>
<dbReference type="AlphaFoldDB" id="A0A2V3TVH4"/>
<evidence type="ECO:0000313" key="10">
    <source>
        <dbReference type="EMBL" id="PXW52808.1"/>
    </source>
</evidence>
<comment type="function">
    <text evidence="8">Part of the ABC transporter complex UgpBAEC involved in sn-glycerol-3-phosphate (G3P) import. Binds G3P.</text>
</comment>
<evidence type="ECO:0000256" key="9">
    <source>
        <dbReference type="SAM" id="SignalP"/>
    </source>
</evidence>
<keyword evidence="5" id="KW-0813">Transport</keyword>
<organism evidence="10 11">
    <name type="scientific">Chelatococcus asaccharovorans</name>
    <dbReference type="NCBI Taxonomy" id="28210"/>
    <lineage>
        <taxon>Bacteria</taxon>
        <taxon>Pseudomonadati</taxon>
        <taxon>Pseudomonadota</taxon>
        <taxon>Alphaproteobacteria</taxon>
        <taxon>Hyphomicrobiales</taxon>
        <taxon>Chelatococcaceae</taxon>
        <taxon>Chelatococcus</taxon>
    </lineage>
</organism>
<dbReference type="PANTHER" id="PTHR43649:SF31">
    <property type="entry name" value="SN-GLYCEROL-3-PHOSPHATE-BINDING PERIPLASMIC PROTEIN UGPB"/>
    <property type="match status" value="1"/>
</dbReference>
<dbReference type="InterPro" id="IPR050490">
    <property type="entry name" value="Bact_solute-bd_prot1"/>
</dbReference>
<gene>
    <name evidence="10" type="ORF">C7450_1157</name>
</gene>
<comment type="subcellular location">
    <subcellularLocation>
        <location evidence="1">Periplasm</location>
    </subcellularLocation>
</comment>
<keyword evidence="10" id="KW-0762">Sugar transport</keyword>
<sequence length="416" mass="43959">MIRLLSSVALGAMIGAAPALAQTEIRIVSGQERQNGAVLVDIFKRFNAGQNRVLVDLELDNRSDLDTTQKVLADIVAGTTPDAVRITGAVLRSYIDSGRAQPLDACLASAPKLAAQLDTGLLDGFRVNGTLYAMPWYVTLPALFINADAFRAAGLDPESPPATWSELEAAAAALSNGSGDRYGLLMYMPNTYMFEGQLASSGGAMVGPDGQSGVAGPAAVDQMAFMRRLVKDKRMPALSQAVFWGEAARLFQAGEVAMLLTSSSSYNSLTANVNFDVALAPMPAQDGHDPITMASGNGFVMLATDPARQEATCSALLSLITPESVAATVRATASSPLNVAAAEIPELLGDFYAKNRKLVVINSQMSRPWYTLPGRANNEFQSNFGDIQHEILTGATSPQDGLNRLAALMNELNAGQ</sequence>
<comment type="similarity">
    <text evidence="2">Belongs to the bacterial solute-binding protein 1 family.</text>
</comment>
<dbReference type="SUPFAM" id="SSF53850">
    <property type="entry name" value="Periplasmic binding protein-like II"/>
    <property type="match status" value="1"/>
</dbReference>
<keyword evidence="7" id="KW-0574">Periplasm</keyword>
<accession>A0A2V3TVH4</accession>
<evidence type="ECO:0000256" key="3">
    <source>
        <dbReference type="ARBA" id="ARBA00011557"/>
    </source>
</evidence>
<dbReference type="PANTHER" id="PTHR43649">
    <property type="entry name" value="ARABINOSE-BINDING PROTEIN-RELATED"/>
    <property type="match status" value="1"/>
</dbReference>
<dbReference type="Pfam" id="PF13416">
    <property type="entry name" value="SBP_bac_8"/>
    <property type="match status" value="1"/>
</dbReference>
<dbReference type="Proteomes" id="UP000248021">
    <property type="component" value="Unassembled WGS sequence"/>
</dbReference>
<comment type="subunit">
    <text evidence="3">The complex is composed of two ATP-binding proteins (UgpC), two transmembrane proteins (UgpA and UgpE) and a solute-binding protein (UgpB).</text>
</comment>
<name>A0A2V3TVH4_9HYPH</name>
<evidence type="ECO:0000256" key="1">
    <source>
        <dbReference type="ARBA" id="ARBA00004418"/>
    </source>
</evidence>
<dbReference type="GO" id="GO:0042597">
    <property type="term" value="C:periplasmic space"/>
    <property type="evidence" value="ECO:0007669"/>
    <property type="project" value="UniProtKB-SubCell"/>
</dbReference>
<dbReference type="Gene3D" id="3.40.190.10">
    <property type="entry name" value="Periplasmic binding protein-like II"/>
    <property type="match status" value="1"/>
</dbReference>
<evidence type="ECO:0000313" key="11">
    <source>
        <dbReference type="Proteomes" id="UP000248021"/>
    </source>
</evidence>
<feature type="signal peptide" evidence="9">
    <location>
        <begin position="1"/>
        <end position="21"/>
    </location>
</feature>
<evidence type="ECO:0000256" key="7">
    <source>
        <dbReference type="ARBA" id="ARBA00022764"/>
    </source>
</evidence>
<comment type="caution">
    <text evidence="10">The sequence shown here is derived from an EMBL/GenBank/DDBJ whole genome shotgun (WGS) entry which is preliminary data.</text>
</comment>
<protein>
    <recommendedName>
        <fullName evidence="4">sn-glycerol-3-phosphate-binding periplasmic protein UgpB</fullName>
    </recommendedName>
</protein>